<proteinExistence type="predicted"/>
<evidence type="ECO:0000313" key="3">
    <source>
        <dbReference type="Proteomes" id="UP000788262"/>
    </source>
</evidence>
<gene>
    <name evidence="2" type="ORF">JS756_32365</name>
</gene>
<dbReference type="RefSeq" id="WP_205386832.1">
    <property type="nucleotide sequence ID" value="NZ_JAFFZS010000045.1"/>
</dbReference>
<organism evidence="2 3">
    <name type="scientific">Streptomyces actuosus</name>
    <dbReference type="NCBI Taxonomy" id="1885"/>
    <lineage>
        <taxon>Bacteria</taxon>
        <taxon>Bacillati</taxon>
        <taxon>Actinomycetota</taxon>
        <taxon>Actinomycetes</taxon>
        <taxon>Kitasatosporales</taxon>
        <taxon>Streptomycetaceae</taxon>
        <taxon>Streptomyces</taxon>
    </lineage>
</organism>
<protein>
    <submittedName>
        <fullName evidence="2">Uncharacterized protein</fullName>
    </submittedName>
</protein>
<reference evidence="2 3" key="1">
    <citation type="submission" date="2021-02" db="EMBL/GenBank/DDBJ databases">
        <title>Whole genome sequencing of Streptomyces actuosus VRA1.</title>
        <authorList>
            <person name="Sen G."/>
            <person name="Sen A."/>
        </authorList>
    </citation>
    <scope>NUCLEOTIDE SEQUENCE [LARGE SCALE GENOMIC DNA]</scope>
    <source>
        <strain evidence="2 3">VRA1</strain>
    </source>
</reference>
<sequence>MNDVEDDVDRDIAAGGLGLDQLPLVGGAVNQHDLRAAALAPPGGRTGTVPDCAGRGGRPSMASVG</sequence>
<dbReference type="EMBL" id="JAFFZS010000045">
    <property type="protein sequence ID" value="MBN0048703.1"/>
    <property type="molecule type" value="Genomic_DNA"/>
</dbReference>
<accession>A0ABS2VZW7</accession>
<keyword evidence="3" id="KW-1185">Reference proteome</keyword>
<name>A0ABS2VZW7_STRAS</name>
<feature type="region of interest" description="Disordered" evidence="1">
    <location>
        <begin position="39"/>
        <end position="65"/>
    </location>
</feature>
<evidence type="ECO:0000313" key="2">
    <source>
        <dbReference type="EMBL" id="MBN0048703.1"/>
    </source>
</evidence>
<comment type="caution">
    <text evidence="2">The sequence shown here is derived from an EMBL/GenBank/DDBJ whole genome shotgun (WGS) entry which is preliminary data.</text>
</comment>
<dbReference type="Proteomes" id="UP000788262">
    <property type="component" value="Unassembled WGS sequence"/>
</dbReference>
<evidence type="ECO:0000256" key="1">
    <source>
        <dbReference type="SAM" id="MobiDB-lite"/>
    </source>
</evidence>